<evidence type="ECO:0000256" key="4">
    <source>
        <dbReference type="ARBA" id="ARBA00022846"/>
    </source>
</evidence>
<comment type="similarity">
    <text evidence="2">Belongs to the RIB43A family.</text>
</comment>
<keyword evidence="7" id="KW-0206">Cytoskeleton</keyword>
<keyword evidence="8" id="KW-0966">Cell projection</keyword>
<evidence type="ECO:0000256" key="1">
    <source>
        <dbReference type="ARBA" id="ARBA00004611"/>
    </source>
</evidence>
<evidence type="ECO:0000256" key="5">
    <source>
        <dbReference type="ARBA" id="ARBA00023054"/>
    </source>
</evidence>
<dbReference type="PANTHER" id="PTHR14517:SF6">
    <property type="entry name" value="RE41410P"/>
    <property type="match status" value="1"/>
</dbReference>
<name>A0A7S1WHP2_ALECA</name>
<comment type="subcellular location">
    <subcellularLocation>
        <location evidence="1">Cytoplasm</location>
        <location evidence="1">Cytoskeleton</location>
        <location evidence="1">Flagellum axoneme</location>
    </subcellularLocation>
</comment>
<protein>
    <recommendedName>
        <fullName evidence="13">RIB43A-like with coiled-coils protein 2</fullName>
    </recommendedName>
</protein>
<proteinExistence type="inferred from homology"/>
<accession>A0A7S1WHP2</accession>
<dbReference type="PANTHER" id="PTHR14517">
    <property type="entry name" value="RIB43A-RELATED"/>
    <property type="match status" value="1"/>
</dbReference>
<dbReference type="AlphaFoldDB" id="A0A7S1WHP2"/>
<evidence type="ECO:0000313" key="12">
    <source>
        <dbReference type="EMBL" id="CAD9168639.1"/>
    </source>
</evidence>
<reference evidence="12" key="1">
    <citation type="submission" date="2021-01" db="EMBL/GenBank/DDBJ databases">
        <authorList>
            <person name="Corre E."/>
            <person name="Pelletier E."/>
            <person name="Niang G."/>
            <person name="Scheremetjew M."/>
            <person name="Finn R."/>
            <person name="Kale V."/>
            <person name="Holt S."/>
            <person name="Cochrane G."/>
            <person name="Meng A."/>
            <person name="Brown T."/>
            <person name="Cohen L."/>
        </authorList>
    </citation>
    <scope>NUCLEOTIDE SEQUENCE</scope>
    <source>
        <strain evidence="12">OF101</strain>
    </source>
</reference>
<feature type="region of interest" description="Disordered" evidence="11">
    <location>
        <begin position="404"/>
        <end position="423"/>
    </location>
</feature>
<keyword evidence="3" id="KW-0963">Cytoplasm</keyword>
<keyword evidence="4" id="KW-0282">Flagellum</keyword>
<evidence type="ECO:0000256" key="8">
    <source>
        <dbReference type="ARBA" id="ARBA00023273"/>
    </source>
</evidence>
<gene>
    <name evidence="12" type="ORF">ACAT0790_LOCUS45407</name>
</gene>
<evidence type="ECO:0000256" key="11">
    <source>
        <dbReference type="SAM" id="MobiDB-lite"/>
    </source>
</evidence>
<evidence type="ECO:0000256" key="7">
    <source>
        <dbReference type="ARBA" id="ARBA00023212"/>
    </source>
</evidence>
<keyword evidence="5 10" id="KW-0175">Coiled coil</keyword>
<feature type="region of interest" description="Disordered" evidence="11">
    <location>
        <begin position="1"/>
        <end position="22"/>
    </location>
</feature>
<dbReference type="Pfam" id="PF05914">
    <property type="entry name" value="RIB43A"/>
    <property type="match status" value="2"/>
</dbReference>
<sequence>MAATADVADAGPEYGYGGDGTLQEHWLAGSGLDTHIINARPKPNLSEDEKLAREVSRRRQVEMERRTRIFDAKRRTIGLDVEALDQQRLEKQQREQQEKQEARAYEHPALQREVRLLANEQLKARRDAERECRDYSLKHLNFESRREFDLNDPSGHRKAPPTRMGDNDPRLGPASMQRFSGEDLTREERKRHQQLETVNFIEQQKFEKAMMSKAEGQDMKAYANDVAEITALRNDMEEQEGRVRRELQMSQQNANLQLQAQKQWQKKRDAMEEQARNAEELAFHANDRFLNEIGGLRRGGTSAGLLGGDGAEGAEGAEGADGVIPAGANPTGYVRGGNFKGLTRPMRVQVAKDQLAQADTDDLKKDVEKLDDHVFARQQESTRKKMIAMEREKARMKRAMAEQVARENRGLHQDQKTNLKRTDQLFTNEFRPEFFEQFGTSTR</sequence>
<evidence type="ECO:0000256" key="6">
    <source>
        <dbReference type="ARBA" id="ARBA00023069"/>
    </source>
</evidence>
<keyword evidence="6" id="KW-0969">Cilium</keyword>
<evidence type="ECO:0000256" key="9">
    <source>
        <dbReference type="ARBA" id="ARBA00046435"/>
    </source>
</evidence>
<evidence type="ECO:0000256" key="10">
    <source>
        <dbReference type="SAM" id="Coils"/>
    </source>
</evidence>
<dbReference type="EMBL" id="HBGE01075832">
    <property type="protein sequence ID" value="CAD9168639.1"/>
    <property type="molecule type" value="Transcribed_RNA"/>
</dbReference>
<evidence type="ECO:0008006" key="13">
    <source>
        <dbReference type="Google" id="ProtNLM"/>
    </source>
</evidence>
<comment type="subunit">
    <text evidence="9">Microtubule inner protein component of sperm flagellar doublet microtubules.</text>
</comment>
<feature type="region of interest" description="Disordered" evidence="11">
    <location>
        <begin position="148"/>
        <end position="173"/>
    </location>
</feature>
<evidence type="ECO:0000256" key="3">
    <source>
        <dbReference type="ARBA" id="ARBA00022490"/>
    </source>
</evidence>
<evidence type="ECO:0000256" key="2">
    <source>
        <dbReference type="ARBA" id="ARBA00006875"/>
    </source>
</evidence>
<organism evidence="12">
    <name type="scientific">Alexandrium catenella</name>
    <name type="common">Red tide dinoflagellate</name>
    <name type="synonym">Gonyaulax catenella</name>
    <dbReference type="NCBI Taxonomy" id="2925"/>
    <lineage>
        <taxon>Eukaryota</taxon>
        <taxon>Sar</taxon>
        <taxon>Alveolata</taxon>
        <taxon>Dinophyceae</taxon>
        <taxon>Gonyaulacales</taxon>
        <taxon>Pyrocystaceae</taxon>
        <taxon>Alexandrium</taxon>
    </lineage>
</organism>
<feature type="coiled-coil region" evidence="10">
    <location>
        <begin position="219"/>
        <end position="288"/>
    </location>
</feature>
<dbReference type="InterPro" id="IPR008805">
    <property type="entry name" value="RIB43A"/>
</dbReference>